<protein>
    <recommendedName>
        <fullName evidence="2">Retrotransposon gag domain-containing protein</fullName>
    </recommendedName>
</protein>
<dbReference type="PANTHER" id="PTHR33198:SF19">
    <property type="entry name" value="CCHC-TYPE DOMAIN-CONTAINING PROTEIN"/>
    <property type="match status" value="1"/>
</dbReference>
<organism evidence="1">
    <name type="scientific">Amphimedon queenslandica</name>
    <name type="common">Sponge</name>
    <dbReference type="NCBI Taxonomy" id="400682"/>
    <lineage>
        <taxon>Eukaryota</taxon>
        <taxon>Metazoa</taxon>
        <taxon>Porifera</taxon>
        <taxon>Demospongiae</taxon>
        <taxon>Heteroscleromorpha</taxon>
        <taxon>Haplosclerida</taxon>
        <taxon>Niphatidae</taxon>
        <taxon>Amphimedon</taxon>
    </lineage>
</organism>
<sequence length="150" mass="17180">MARAVGNLETFNPKRHNFPKYVQWVKLYFTANDIPNAHRKSVFLSALGYETYDILANVFDDSEAQTFDTLVERLTNHFHPKSSVVAEQYKFGYRRQGDSESIADFVADLKSLAACCRFKANALDETLRNRFVCGLSNEFIQSRPLTEASR</sequence>
<dbReference type="EnsemblMetazoa" id="Aqu2.1.30605_001">
    <property type="protein sequence ID" value="Aqu2.1.30605_001"/>
    <property type="gene ID" value="Aqu2.1.30605"/>
</dbReference>
<proteinExistence type="predicted"/>
<evidence type="ECO:0008006" key="2">
    <source>
        <dbReference type="Google" id="ProtNLM"/>
    </source>
</evidence>
<accession>A0A1X7URJ3</accession>
<dbReference type="STRING" id="400682.A0A1X7URJ3"/>
<dbReference type="PANTHER" id="PTHR33198">
    <property type="entry name" value="ANK_REP_REGION DOMAIN-CONTAINING PROTEIN-RELATED"/>
    <property type="match status" value="1"/>
</dbReference>
<dbReference type="InParanoid" id="A0A1X7URJ3"/>
<dbReference type="AlphaFoldDB" id="A0A1X7URJ3"/>
<name>A0A1X7URJ3_AMPQE</name>
<dbReference type="OrthoDB" id="775972at2759"/>
<evidence type="ECO:0000313" key="1">
    <source>
        <dbReference type="EnsemblMetazoa" id="Aqu2.1.30605_001"/>
    </source>
</evidence>
<reference evidence="1" key="1">
    <citation type="submission" date="2017-05" db="UniProtKB">
        <authorList>
            <consortium name="EnsemblMetazoa"/>
        </authorList>
    </citation>
    <scope>IDENTIFICATION</scope>
</reference>